<feature type="transmembrane region" description="Helical" evidence="6">
    <location>
        <begin position="206"/>
        <end position="228"/>
    </location>
</feature>
<sequence length="268" mass="29197">ISTSSQIAMVIVAVLFGGISTTAVGLRLLAARISHRHLDASDYCILVAWLLTLGLMVTCVLEAVLGGFGWHETDILSQFGPDPIVQYHKIIPPLEMLWNLSLTVIKLSVLLFYIKVFAVTSIVLPAKILMGLIVLLGFSGFLSTVFICHPFAYNWDLEIQGGYCGSQSALFAAFGMLNIATDVMVLAMPIRTLLGLRMPVWKKSCLLATFTMGFLTCIASIVRLVYLAKIDYNDVTYTSVVAVLMTAVEPSLAVMLACIPLLRPLLGH</sequence>
<feature type="transmembrane region" description="Helical" evidence="6">
    <location>
        <begin position="6"/>
        <end position="31"/>
    </location>
</feature>
<dbReference type="AlphaFoldDB" id="A0A2T3A163"/>
<dbReference type="Pfam" id="PF20684">
    <property type="entry name" value="Fung_rhodopsin"/>
    <property type="match status" value="1"/>
</dbReference>
<dbReference type="OrthoDB" id="5329176at2759"/>
<dbReference type="EMBL" id="KZ678516">
    <property type="protein sequence ID" value="PSR80899.1"/>
    <property type="molecule type" value="Genomic_DNA"/>
</dbReference>
<dbReference type="PANTHER" id="PTHR33048:SF57">
    <property type="entry name" value="INTEGRAL MEMBRANE PROTEIN-RELATED"/>
    <property type="match status" value="1"/>
</dbReference>
<dbReference type="GO" id="GO:0016020">
    <property type="term" value="C:membrane"/>
    <property type="evidence" value="ECO:0007669"/>
    <property type="project" value="UniProtKB-SubCell"/>
</dbReference>
<gene>
    <name evidence="8" type="ORF">BD289DRAFT_340681</name>
</gene>
<proteinExistence type="inferred from homology"/>
<evidence type="ECO:0000256" key="4">
    <source>
        <dbReference type="ARBA" id="ARBA00023136"/>
    </source>
</evidence>
<accession>A0A2T3A163</accession>
<evidence type="ECO:0000256" key="5">
    <source>
        <dbReference type="ARBA" id="ARBA00038359"/>
    </source>
</evidence>
<evidence type="ECO:0000313" key="8">
    <source>
        <dbReference type="EMBL" id="PSR80899.1"/>
    </source>
</evidence>
<keyword evidence="4 6" id="KW-0472">Membrane</keyword>
<feature type="non-terminal residue" evidence="8">
    <location>
        <position position="1"/>
    </location>
</feature>
<evidence type="ECO:0000256" key="1">
    <source>
        <dbReference type="ARBA" id="ARBA00004141"/>
    </source>
</evidence>
<organism evidence="8 9">
    <name type="scientific">Coniella lustricola</name>
    <dbReference type="NCBI Taxonomy" id="2025994"/>
    <lineage>
        <taxon>Eukaryota</taxon>
        <taxon>Fungi</taxon>
        <taxon>Dikarya</taxon>
        <taxon>Ascomycota</taxon>
        <taxon>Pezizomycotina</taxon>
        <taxon>Sordariomycetes</taxon>
        <taxon>Sordariomycetidae</taxon>
        <taxon>Diaporthales</taxon>
        <taxon>Schizoparmaceae</taxon>
        <taxon>Coniella</taxon>
    </lineage>
</organism>
<feature type="transmembrane region" description="Helical" evidence="6">
    <location>
        <begin position="43"/>
        <end position="70"/>
    </location>
</feature>
<feature type="transmembrane region" description="Helical" evidence="6">
    <location>
        <begin position="240"/>
        <end position="262"/>
    </location>
</feature>
<comment type="similarity">
    <text evidence="5">Belongs to the SAT4 family.</text>
</comment>
<keyword evidence="2 6" id="KW-0812">Transmembrane</keyword>
<dbReference type="InterPro" id="IPR049326">
    <property type="entry name" value="Rhodopsin_dom_fungi"/>
</dbReference>
<comment type="subcellular location">
    <subcellularLocation>
        <location evidence="1">Membrane</location>
        <topology evidence="1">Multi-pass membrane protein</topology>
    </subcellularLocation>
</comment>
<feature type="transmembrane region" description="Helical" evidence="6">
    <location>
        <begin position="96"/>
        <end position="116"/>
    </location>
</feature>
<evidence type="ECO:0000256" key="6">
    <source>
        <dbReference type="SAM" id="Phobius"/>
    </source>
</evidence>
<evidence type="ECO:0000259" key="7">
    <source>
        <dbReference type="Pfam" id="PF20684"/>
    </source>
</evidence>
<feature type="non-terminal residue" evidence="8">
    <location>
        <position position="268"/>
    </location>
</feature>
<dbReference type="InParanoid" id="A0A2T3A163"/>
<evidence type="ECO:0000256" key="2">
    <source>
        <dbReference type="ARBA" id="ARBA00022692"/>
    </source>
</evidence>
<reference evidence="8 9" key="1">
    <citation type="journal article" date="2018" name="Mycol. Prog.">
        <title>Coniella lustricola, a new species from submerged detritus.</title>
        <authorList>
            <person name="Raudabaugh D.B."/>
            <person name="Iturriaga T."/>
            <person name="Carver A."/>
            <person name="Mondo S."/>
            <person name="Pangilinan J."/>
            <person name="Lipzen A."/>
            <person name="He G."/>
            <person name="Amirebrahimi M."/>
            <person name="Grigoriev I.V."/>
            <person name="Miller A.N."/>
        </authorList>
    </citation>
    <scope>NUCLEOTIDE SEQUENCE [LARGE SCALE GENOMIC DNA]</scope>
    <source>
        <strain evidence="8 9">B22-T-1</strain>
    </source>
</reference>
<protein>
    <recommendedName>
        <fullName evidence="7">Rhodopsin domain-containing protein</fullName>
    </recommendedName>
</protein>
<keyword evidence="9" id="KW-1185">Reference proteome</keyword>
<keyword evidence="3 6" id="KW-1133">Transmembrane helix</keyword>
<name>A0A2T3A163_9PEZI</name>
<evidence type="ECO:0000313" key="9">
    <source>
        <dbReference type="Proteomes" id="UP000241462"/>
    </source>
</evidence>
<feature type="transmembrane region" description="Helical" evidence="6">
    <location>
        <begin position="172"/>
        <end position="194"/>
    </location>
</feature>
<dbReference type="InterPro" id="IPR052337">
    <property type="entry name" value="SAT4-like"/>
</dbReference>
<dbReference type="Proteomes" id="UP000241462">
    <property type="component" value="Unassembled WGS sequence"/>
</dbReference>
<feature type="domain" description="Rhodopsin" evidence="7">
    <location>
        <begin position="26"/>
        <end position="266"/>
    </location>
</feature>
<evidence type="ECO:0000256" key="3">
    <source>
        <dbReference type="ARBA" id="ARBA00022989"/>
    </source>
</evidence>
<dbReference type="PANTHER" id="PTHR33048">
    <property type="entry name" value="PTH11-LIKE INTEGRAL MEMBRANE PROTEIN (AFU_ORTHOLOGUE AFUA_5G11245)"/>
    <property type="match status" value="1"/>
</dbReference>
<feature type="transmembrane region" description="Helical" evidence="6">
    <location>
        <begin position="128"/>
        <end position="152"/>
    </location>
</feature>